<dbReference type="AlphaFoldDB" id="A0A7R9ZRH3"/>
<proteinExistence type="predicted"/>
<protein>
    <submittedName>
        <fullName evidence="2">Uncharacterized protein</fullName>
    </submittedName>
</protein>
<dbReference type="EMBL" id="HBEF01021791">
    <property type="protein sequence ID" value="CAD8341363.1"/>
    <property type="molecule type" value="Transcribed_RNA"/>
</dbReference>
<gene>
    <name evidence="2" type="ORF">CAUS1442_LOCUS13498</name>
</gene>
<evidence type="ECO:0000256" key="1">
    <source>
        <dbReference type="SAM" id="MobiDB-lite"/>
    </source>
</evidence>
<name>A0A7R9ZRH3_9STRA</name>
<sequence>MSQTRAVVVHRSTTLGTLLPKVARDHLSSRRRRRRGWGRTILPSCSKKDNHAHHPGANEDATTPTLVRPTTTSTTIRTEAPRSYCVSIDYAVMQHHQRHDTSAMADVPFDFAKMKHRWRICLGRR</sequence>
<reference evidence="2" key="1">
    <citation type="submission" date="2021-01" db="EMBL/GenBank/DDBJ databases">
        <authorList>
            <person name="Corre E."/>
            <person name="Pelletier E."/>
            <person name="Niang G."/>
            <person name="Scheremetjew M."/>
            <person name="Finn R."/>
            <person name="Kale V."/>
            <person name="Holt S."/>
            <person name="Cochrane G."/>
            <person name="Meng A."/>
            <person name="Brown T."/>
            <person name="Cohen L."/>
        </authorList>
    </citation>
    <scope>NUCLEOTIDE SEQUENCE</scope>
    <source>
        <strain evidence="2">CCMP3328</strain>
    </source>
</reference>
<evidence type="ECO:0000313" key="2">
    <source>
        <dbReference type="EMBL" id="CAD8341363.1"/>
    </source>
</evidence>
<feature type="region of interest" description="Disordered" evidence="1">
    <location>
        <begin position="26"/>
        <end position="65"/>
    </location>
</feature>
<accession>A0A7R9ZRH3</accession>
<organism evidence="2">
    <name type="scientific">Craspedostauros australis</name>
    <dbReference type="NCBI Taxonomy" id="1486917"/>
    <lineage>
        <taxon>Eukaryota</taxon>
        <taxon>Sar</taxon>
        <taxon>Stramenopiles</taxon>
        <taxon>Ochrophyta</taxon>
        <taxon>Bacillariophyta</taxon>
        <taxon>Bacillariophyceae</taxon>
        <taxon>Bacillariophycidae</taxon>
        <taxon>Naviculales</taxon>
        <taxon>Naviculaceae</taxon>
        <taxon>Craspedostauros</taxon>
    </lineage>
</organism>